<dbReference type="EMBL" id="JBHTAC010000012">
    <property type="protein sequence ID" value="MFC7243696.1"/>
    <property type="molecule type" value="Genomic_DNA"/>
</dbReference>
<comment type="caution">
    <text evidence="2">The sequence shown here is derived from an EMBL/GenBank/DDBJ whole genome shotgun (WGS) entry which is preliminary data.</text>
</comment>
<evidence type="ECO:0000313" key="2">
    <source>
        <dbReference type="EMBL" id="MFC7243696.1"/>
    </source>
</evidence>
<protein>
    <submittedName>
        <fullName evidence="2">DUF4145 domain-containing protein</fullName>
    </submittedName>
</protein>
<reference evidence="3" key="1">
    <citation type="journal article" date="2019" name="Int. J. Syst. Evol. Microbiol.">
        <title>The Global Catalogue of Microorganisms (GCM) 10K type strain sequencing project: providing services to taxonomists for standard genome sequencing and annotation.</title>
        <authorList>
            <consortium name="The Broad Institute Genomics Platform"/>
            <consortium name="The Broad Institute Genome Sequencing Center for Infectious Disease"/>
            <person name="Wu L."/>
            <person name="Ma J."/>
        </authorList>
    </citation>
    <scope>NUCLEOTIDE SEQUENCE [LARGE SCALE GENOMIC DNA]</scope>
    <source>
        <strain evidence="3">CGMCC 1.9106</strain>
    </source>
</reference>
<sequence>MSNTFKETCPHCGAYAMFKIVWESGQGVRWGTDTAVPLAAECAACLYPVACLFTPYGRRLQLWPKKVSGKDFLDVPNHIASAADEAHRSLSMNLNRAAVLLARAVVEATAKEKGVTSGTLATKIDVLYDRRLIREHVKEGAHEIRFLGNEMAHGDFADEVSDEDATVTLVLMDEILLEVFQSPARVSKAREARLAKTPQTS</sequence>
<dbReference type="Proteomes" id="UP001596392">
    <property type="component" value="Unassembled WGS sequence"/>
</dbReference>
<dbReference type="Pfam" id="PF13643">
    <property type="entry name" value="DUF4145"/>
    <property type="match status" value="1"/>
</dbReference>
<keyword evidence="3" id="KW-1185">Reference proteome</keyword>
<name>A0ABW2GZ78_9ACTN</name>
<organism evidence="2 3">
    <name type="scientific">Catellatospora aurea</name>
    <dbReference type="NCBI Taxonomy" id="1337874"/>
    <lineage>
        <taxon>Bacteria</taxon>
        <taxon>Bacillati</taxon>
        <taxon>Actinomycetota</taxon>
        <taxon>Actinomycetes</taxon>
        <taxon>Micromonosporales</taxon>
        <taxon>Micromonosporaceae</taxon>
        <taxon>Catellatospora</taxon>
    </lineage>
</organism>
<evidence type="ECO:0000313" key="3">
    <source>
        <dbReference type="Proteomes" id="UP001596392"/>
    </source>
</evidence>
<dbReference type="RefSeq" id="WP_376806831.1">
    <property type="nucleotide sequence ID" value="NZ_JBHTAC010000012.1"/>
</dbReference>
<accession>A0ABW2GZ78</accession>
<dbReference type="InterPro" id="IPR025285">
    <property type="entry name" value="DUF4145"/>
</dbReference>
<feature type="domain" description="DUF4145" evidence="1">
    <location>
        <begin position="85"/>
        <end position="172"/>
    </location>
</feature>
<proteinExistence type="predicted"/>
<gene>
    <name evidence="2" type="ORF">ACFQO7_14550</name>
</gene>
<evidence type="ECO:0000259" key="1">
    <source>
        <dbReference type="Pfam" id="PF13643"/>
    </source>
</evidence>